<gene>
    <name evidence="5" type="ORF">V6N11_076511</name>
</gene>
<dbReference type="EMBL" id="JBBPBN010000045">
    <property type="protein sequence ID" value="KAK8996271.1"/>
    <property type="molecule type" value="Genomic_DNA"/>
</dbReference>
<feature type="region of interest" description="Disordered" evidence="3">
    <location>
        <begin position="483"/>
        <end position="521"/>
    </location>
</feature>
<comment type="caution">
    <text evidence="5">The sequence shown here is derived from an EMBL/GenBank/DDBJ whole genome shotgun (WGS) entry which is preliminary data.</text>
</comment>
<accession>A0ABR2Q6Z9</accession>
<feature type="compositionally biased region" description="Low complexity" evidence="3">
    <location>
        <begin position="134"/>
        <end position="154"/>
    </location>
</feature>
<dbReference type="InterPro" id="IPR006630">
    <property type="entry name" value="La_HTH"/>
</dbReference>
<feature type="compositionally biased region" description="Polar residues" evidence="3">
    <location>
        <begin position="21"/>
        <end position="40"/>
    </location>
</feature>
<dbReference type="CDD" id="cd07323">
    <property type="entry name" value="LAM"/>
    <property type="match status" value="1"/>
</dbReference>
<sequence>MDANINTANFNTSAAVAAVNHSPSSPSQSHRAIKASSSPWTEMFRGENDPIAGIPLTPSSSLSSPLSTAQTEPPVAMVDEEEGVESENAGPNGNAGKKPAWNKPSNDEAKVGAVMGTNKWPALSESAKVPSKTPSDSPRASDGSSASPSVVPVSQGNGSAISSPTSQKPVSNNANTNSNRTPNHITPARQKSMKRNSNISASNGGLSQPPPQDPLVQSPVNSPSARDHVQRSGFVSQSHTGGNDHPHSRNSYRHRNGGPHPRGDGSHHQNFGGRRNQDHGNHEWNGRSFNGRDGHVQPRVAPRVMRHPPPPPVPNTIPFIGHTPMQPFGTPMGYPDMASLYMVPAAPPDSLRGLSFVAPMPQVFFPAPEPHENQLHASIVNQIDYYFSNENLIKDTYLRQNMGEQGWVPIKLIAGFKKVSLLTDNIQLVMEALQSSTVVEVQGDKVRKRNDWMRWIMPPSVQFPIVSGQATLVARVQNISLEQGNTNQSGARGQEGSNAGLSGRPSFGDFNQPKPFNSEGTTVSAQDKVCCCLVGEGSAAAAAAAGGYGVWSNKVFFTSVLQPSRERVGSTTSERR</sequence>
<dbReference type="Pfam" id="PF05383">
    <property type="entry name" value="La"/>
    <property type="match status" value="1"/>
</dbReference>
<evidence type="ECO:0000313" key="5">
    <source>
        <dbReference type="EMBL" id="KAK8996271.1"/>
    </source>
</evidence>
<dbReference type="Gene3D" id="1.10.10.10">
    <property type="entry name" value="Winged helix-like DNA-binding domain superfamily/Winged helix DNA-binding domain"/>
    <property type="match status" value="1"/>
</dbReference>
<dbReference type="PANTHER" id="PTHR22792">
    <property type="entry name" value="LUPUS LA PROTEIN-RELATED"/>
    <property type="match status" value="1"/>
</dbReference>
<keyword evidence="1 2" id="KW-0694">RNA-binding</keyword>
<dbReference type="InterPro" id="IPR036388">
    <property type="entry name" value="WH-like_DNA-bd_sf"/>
</dbReference>
<feature type="compositionally biased region" description="Polar residues" evidence="3">
    <location>
        <begin position="195"/>
        <end position="206"/>
    </location>
</feature>
<reference evidence="5 6" key="1">
    <citation type="journal article" date="2024" name="G3 (Bethesda)">
        <title>Genome assembly of Hibiscus sabdariffa L. provides insights into metabolisms of medicinal natural products.</title>
        <authorList>
            <person name="Kim T."/>
        </authorList>
    </citation>
    <scope>NUCLEOTIDE SEQUENCE [LARGE SCALE GENOMIC DNA]</scope>
    <source>
        <strain evidence="5">TK-2024</strain>
        <tissue evidence="5">Old leaves</tissue>
    </source>
</reference>
<dbReference type="Proteomes" id="UP001396334">
    <property type="component" value="Unassembled WGS sequence"/>
</dbReference>
<dbReference type="InterPro" id="IPR045180">
    <property type="entry name" value="La_dom_prot"/>
</dbReference>
<feature type="compositionally biased region" description="Polar residues" evidence="3">
    <location>
        <begin position="483"/>
        <end position="500"/>
    </location>
</feature>
<dbReference type="SUPFAM" id="SSF46785">
    <property type="entry name" value="Winged helix' DNA-binding domain"/>
    <property type="match status" value="1"/>
</dbReference>
<feature type="region of interest" description="Disordered" evidence="3">
    <location>
        <begin position="17"/>
        <end position="296"/>
    </location>
</feature>
<evidence type="ECO:0000313" key="6">
    <source>
        <dbReference type="Proteomes" id="UP001396334"/>
    </source>
</evidence>
<dbReference type="InterPro" id="IPR036390">
    <property type="entry name" value="WH_DNA-bd_sf"/>
</dbReference>
<feature type="compositionally biased region" description="Low complexity" evidence="3">
    <location>
        <begin position="55"/>
        <end position="68"/>
    </location>
</feature>
<feature type="compositionally biased region" description="Basic residues" evidence="3">
    <location>
        <begin position="248"/>
        <end position="257"/>
    </location>
</feature>
<keyword evidence="6" id="KW-1185">Reference proteome</keyword>
<organism evidence="5 6">
    <name type="scientific">Hibiscus sabdariffa</name>
    <name type="common">roselle</name>
    <dbReference type="NCBI Taxonomy" id="183260"/>
    <lineage>
        <taxon>Eukaryota</taxon>
        <taxon>Viridiplantae</taxon>
        <taxon>Streptophyta</taxon>
        <taxon>Embryophyta</taxon>
        <taxon>Tracheophyta</taxon>
        <taxon>Spermatophyta</taxon>
        <taxon>Magnoliopsida</taxon>
        <taxon>eudicotyledons</taxon>
        <taxon>Gunneridae</taxon>
        <taxon>Pentapetalae</taxon>
        <taxon>rosids</taxon>
        <taxon>malvids</taxon>
        <taxon>Malvales</taxon>
        <taxon>Malvaceae</taxon>
        <taxon>Malvoideae</taxon>
        <taxon>Hibiscus</taxon>
    </lineage>
</organism>
<feature type="compositionally biased region" description="Polar residues" evidence="3">
    <location>
        <begin position="155"/>
        <end position="170"/>
    </location>
</feature>
<evidence type="ECO:0000256" key="1">
    <source>
        <dbReference type="ARBA" id="ARBA00022884"/>
    </source>
</evidence>
<evidence type="ECO:0000256" key="2">
    <source>
        <dbReference type="PROSITE-ProRule" id="PRU00332"/>
    </source>
</evidence>
<feature type="compositionally biased region" description="Basic and acidic residues" evidence="3">
    <location>
        <begin position="275"/>
        <end position="296"/>
    </location>
</feature>
<dbReference type="SMART" id="SM00715">
    <property type="entry name" value="LA"/>
    <property type="match status" value="1"/>
</dbReference>
<dbReference type="PANTHER" id="PTHR22792:SF132">
    <property type="entry name" value="LA-RELATED PROTEIN 1"/>
    <property type="match status" value="1"/>
</dbReference>
<dbReference type="PROSITE" id="PS50961">
    <property type="entry name" value="HTH_LA"/>
    <property type="match status" value="1"/>
</dbReference>
<name>A0ABR2Q6Z9_9ROSI</name>
<protein>
    <recommendedName>
        <fullName evidence="4">HTH La-type RNA-binding domain-containing protein</fullName>
    </recommendedName>
</protein>
<feature type="compositionally biased region" description="Low complexity" evidence="3">
    <location>
        <begin position="171"/>
        <end position="183"/>
    </location>
</feature>
<evidence type="ECO:0000259" key="4">
    <source>
        <dbReference type="PROSITE" id="PS50961"/>
    </source>
</evidence>
<proteinExistence type="predicted"/>
<feature type="domain" description="HTH La-type RNA-binding" evidence="4">
    <location>
        <begin position="369"/>
        <end position="458"/>
    </location>
</feature>
<evidence type="ECO:0000256" key="3">
    <source>
        <dbReference type="SAM" id="MobiDB-lite"/>
    </source>
</evidence>